<feature type="non-terminal residue" evidence="1">
    <location>
        <position position="1"/>
    </location>
</feature>
<sequence length="134" mass="14544">PGCRSRCMPCSMPGSTSAKLGRVPPAPLVRPGWQPVCAPGCRIWIAACCRQRFLNSVRISLEPSATSTPPARSQANWTTHCSAWPNCTTRKAHATSRARPGWPQGWFTAEWGSRWPSSSSGFGQTTTTPFLTPT</sequence>
<name>A0A381YG46_9ZZZZ</name>
<proteinExistence type="predicted"/>
<reference evidence="1" key="1">
    <citation type="submission" date="2018-05" db="EMBL/GenBank/DDBJ databases">
        <authorList>
            <person name="Lanie J.A."/>
            <person name="Ng W.-L."/>
            <person name="Kazmierczak K.M."/>
            <person name="Andrzejewski T.M."/>
            <person name="Davidsen T.M."/>
            <person name="Wayne K.J."/>
            <person name="Tettelin H."/>
            <person name="Glass J.I."/>
            <person name="Rusch D."/>
            <person name="Podicherti R."/>
            <person name="Tsui H.-C.T."/>
            <person name="Winkler M.E."/>
        </authorList>
    </citation>
    <scope>NUCLEOTIDE SEQUENCE</scope>
</reference>
<organism evidence="1">
    <name type="scientific">marine metagenome</name>
    <dbReference type="NCBI Taxonomy" id="408172"/>
    <lineage>
        <taxon>unclassified sequences</taxon>
        <taxon>metagenomes</taxon>
        <taxon>ecological metagenomes</taxon>
    </lineage>
</organism>
<gene>
    <name evidence="1" type="ORF">METZ01_LOCUS128883</name>
</gene>
<protein>
    <submittedName>
        <fullName evidence="1">Uncharacterized protein</fullName>
    </submittedName>
</protein>
<accession>A0A381YG46</accession>
<evidence type="ECO:0000313" key="1">
    <source>
        <dbReference type="EMBL" id="SVA76029.1"/>
    </source>
</evidence>
<dbReference type="EMBL" id="UINC01018163">
    <property type="protein sequence ID" value="SVA76029.1"/>
    <property type="molecule type" value="Genomic_DNA"/>
</dbReference>
<dbReference type="AlphaFoldDB" id="A0A381YG46"/>
<feature type="non-terminal residue" evidence="1">
    <location>
        <position position="134"/>
    </location>
</feature>